<dbReference type="PANTHER" id="PTHR45777">
    <property type="entry name" value="METHIONINE AMINOPEPTIDASE 2"/>
    <property type="match status" value="1"/>
</dbReference>
<dbReference type="Gene3D" id="3.90.230.10">
    <property type="entry name" value="Creatinase/methionine aminopeptidase superfamily"/>
    <property type="match status" value="1"/>
</dbReference>
<evidence type="ECO:0000256" key="3">
    <source>
        <dbReference type="ARBA" id="ARBA00022801"/>
    </source>
</evidence>
<keyword evidence="6" id="KW-1185">Reference proteome</keyword>
<dbReference type="OrthoDB" id="10068884at2759"/>
<organism evidence="5 6">
    <name type="scientific">Meloidogyne graminicola</name>
    <dbReference type="NCBI Taxonomy" id="189291"/>
    <lineage>
        <taxon>Eukaryota</taxon>
        <taxon>Metazoa</taxon>
        <taxon>Ecdysozoa</taxon>
        <taxon>Nematoda</taxon>
        <taxon>Chromadorea</taxon>
        <taxon>Rhabditida</taxon>
        <taxon>Tylenchina</taxon>
        <taxon>Tylenchomorpha</taxon>
        <taxon>Tylenchoidea</taxon>
        <taxon>Meloidogynidae</taxon>
        <taxon>Meloidogyninae</taxon>
        <taxon>Meloidogyne</taxon>
    </lineage>
</organism>
<dbReference type="GO" id="GO:0006508">
    <property type="term" value="P:proteolysis"/>
    <property type="evidence" value="ECO:0007669"/>
    <property type="project" value="UniProtKB-KW"/>
</dbReference>
<keyword evidence="1 5" id="KW-0031">Aminopeptidase</keyword>
<evidence type="ECO:0000256" key="4">
    <source>
        <dbReference type="SAM" id="MobiDB-lite"/>
    </source>
</evidence>
<dbReference type="GO" id="GO:0005737">
    <property type="term" value="C:cytoplasm"/>
    <property type="evidence" value="ECO:0007669"/>
    <property type="project" value="TreeGrafter"/>
</dbReference>
<feature type="region of interest" description="Disordered" evidence="4">
    <location>
        <begin position="1"/>
        <end position="44"/>
    </location>
</feature>
<dbReference type="Proteomes" id="UP000605970">
    <property type="component" value="Unassembled WGS sequence"/>
</dbReference>
<dbReference type="PANTHER" id="PTHR45777:SF2">
    <property type="entry name" value="METHIONINE AMINOPEPTIDASE 2"/>
    <property type="match status" value="1"/>
</dbReference>
<feature type="compositionally biased region" description="Basic residues" evidence="4">
    <location>
        <begin position="1"/>
        <end position="15"/>
    </location>
</feature>
<dbReference type="InterPro" id="IPR050247">
    <property type="entry name" value="Met_Aminopeptidase_Type2"/>
</dbReference>
<evidence type="ECO:0000256" key="1">
    <source>
        <dbReference type="ARBA" id="ARBA00022438"/>
    </source>
</evidence>
<dbReference type="EMBL" id="JABEBT010000050">
    <property type="protein sequence ID" value="KAF7634838.1"/>
    <property type="molecule type" value="Genomic_DNA"/>
</dbReference>
<dbReference type="AlphaFoldDB" id="A0A8S9ZNU5"/>
<evidence type="ECO:0000313" key="5">
    <source>
        <dbReference type="EMBL" id="KAF7634838.1"/>
    </source>
</evidence>
<name>A0A8S9ZNU5_9BILA</name>
<dbReference type="InterPro" id="IPR036005">
    <property type="entry name" value="Creatinase/aminopeptidase-like"/>
</dbReference>
<keyword evidence="3" id="KW-0378">Hydrolase</keyword>
<feature type="compositionally biased region" description="Acidic residues" evidence="4">
    <location>
        <begin position="24"/>
        <end position="34"/>
    </location>
</feature>
<evidence type="ECO:0000256" key="2">
    <source>
        <dbReference type="ARBA" id="ARBA00022670"/>
    </source>
</evidence>
<keyword evidence="2" id="KW-0645">Protease</keyword>
<comment type="caution">
    <text evidence="5">The sequence shown here is derived from an EMBL/GenBank/DDBJ whole genome shotgun (WGS) entry which is preliminary data.</text>
</comment>
<proteinExistence type="predicted"/>
<dbReference type="GO" id="GO:0004177">
    <property type="term" value="F:aminopeptidase activity"/>
    <property type="evidence" value="ECO:0007669"/>
    <property type="project" value="UniProtKB-KW"/>
</dbReference>
<accession>A0A8S9ZNU5</accession>
<dbReference type="GO" id="GO:0008235">
    <property type="term" value="F:metalloexopeptidase activity"/>
    <property type="evidence" value="ECO:0007669"/>
    <property type="project" value="TreeGrafter"/>
</dbReference>
<protein>
    <submittedName>
        <fullName evidence="5">Methionine aminopeptidase 2</fullName>
    </submittedName>
</protein>
<sequence>MKQLQSKKGKRKGGKNSKEVVANEIDEGNLEDGTNDTTDGNEIKSMLPQNWTSEINEMKTIDQQFVEGNYPIGQICDYRIDDRKAINRLTNEEKKALDTSYEDIYKDFRRAAESHRQTRKYRTT</sequence>
<evidence type="ECO:0000313" key="6">
    <source>
        <dbReference type="Proteomes" id="UP000605970"/>
    </source>
</evidence>
<gene>
    <name evidence="5" type="ORF">Mgra_00005732</name>
</gene>
<reference evidence="5" key="1">
    <citation type="journal article" date="2020" name="Ecol. Evol.">
        <title>Genome structure and content of the rice root-knot nematode (Meloidogyne graminicola).</title>
        <authorList>
            <person name="Phan N.T."/>
            <person name="Danchin E.G.J."/>
            <person name="Klopp C."/>
            <person name="Perfus-Barbeoch L."/>
            <person name="Kozlowski D.K."/>
            <person name="Koutsovoulos G.D."/>
            <person name="Lopez-Roques C."/>
            <person name="Bouchez O."/>
            <person name="Zahm M."/>
            <person name="Besnard G."/>
            <person name="Bellafiore S."/>
        </authorList>
    </citation>
    <scope>NUCLEOTIDE SEQUENCE</scope>
    <source>
        <strain evidence="5">VN-18</strain>
    </source>
</reference>